<sequence>MLRYSLSSLNKILTPKNYKLINNNGNILYYYSSKVTLLDGRQIEFPEYKNSVEIMNHLSKSLSKTSLISRINGKELKSLQEVIKKEEYKIEFLDFEDRDARLSFWKSSSNLLALAIKNHYQSTSKNKWTELEIVQFGHMISTDIGQQENLNLGTFFVDVYFPDGNTLKETDIKEIVIEMETLIKQNQQNNNSNKLVESIIKLQSDIPLVQTSSIKFFEVIKNSSVIGIGSSDNYSTGLQRLIGISFPDEIRYKEWKEQQRLAALRDHRNIGRDQELFFFHPYSPGSSFFLPHGTRIYNKLLDFLKDQYRKRGYHEVMSPNIYNQKLWETSGHWQNYKDNMFTFKCDHTEYSLKPMNCPGHCLMFGHRTRSYKELPLRLADFGALHRNEAHGALSGLTRVRRFQQDDAHIFCTHEQIRSEIKSCLEFMKYVYDIFGFTFRLELSTRPEPFMGELEQWEQAELSLKELLNEFCGDKWTLNPGDGAFYGPKIDIHLQDANGKSFQCATIQLDFQLPQRFQLTYQSAESDNVNNNSNTTTTTSPVELLKTPVMIHRAIFGSVERMLAILMEHTGGKWPFWLSPRQAMVIPVNSKFNDYALAVQKQLLTDKQQFYVDVELSDQKSFSKKIRDATIQHYNYLIIVGQDELSNQTITVRKRSDQDKQIKSTVNQLLSEFNDQINQFK</sequence>
<dbReference type="EMBL" id="LODT01000009">
    <property type="protein sequence ID" value="KYR01340.1"/>
    <property type="molecule type" value="Genomic_DNA"/>
</dbReference>
<dbReference type="InterPro" id="IPR047246">
    <property type="entry name" value="ThrRS_anticodon"/>
</dbReference>
<gene>
    <name evidence="13" type="ORF">DLAC_01930</name>
</gene>
<dbReference type="InterPro" id="IPR002314">
    <property type="entry name" value="aa-tRNA-synt_IIb"/>
</dbReference>
<dbReference type="GO" id="GO:0005524">
    <property type="term" value="F:ATP binding"/>
    <property type="evidence" value="ECO:0007669"/>
    <property type="project" value="UniProtKB-KW"/>
</dbReference>
<accession>A0A152A530</accession>
<dbReference type="STRING" id="361077.A0A152A530"/>
<dbReference type="OrthoDB" id="5423599at2759"/>
<keyword evidence="4" id="KW-0963">Cytoplasm</keyword>
<dbReference type="NCBIfam" id="TIGR00418">
    <property type="entry name" value="thrS"/>
    <property type="match status" value="1"/>
</dbReference>
<dbReference type="PANTHER" id="PTHR11451:SF16">
    <property type="entry name" value="THREONINE--TRNA LIGASE 2, CYTOPLASMIC-RELATED"/>
    <property type="match status" value="1"/>
</dbReference>
<dbReference type="OMA" id="HRNETHG"/>
<dbReference type="FunFam" id="3.30.930.10:FF:000019">
    <property type="entry name" value="Threonine--tRNA ligase"/>
    <property type="match status" value="1"/>
</dbReference>
<evidence type="ECO:0000256" key="1">
    <source>
        <dbReference type="ARBA" id="ARBA00004496"/>
    </source>
</evidence>
<evidence type="ECO:0000313" key="14">
    <source>
        <dbReference type="Proteomes" id="UP000076078"/>
    </source>
</evidence>
<keyword evidence="5" id="KW-0436">Ligase</keyword>
<evidence type="ECO:0000259" key="12">
    <source>
        <dbReference type="PROSITE" id="PS50862"/>
    </source>
</evidence>
<proteinExistence type="inferred from homology"/>
<comment type="caution">
    <text evidence="13">The sequence shown here is derived from an EMBL/GenBank/DDBJ whole genome shotgun (WGS) entry which is preliminary data.</text>
</comment>
<dbReference type="CDD" id="cd00860">
    <property type="entry name" value="ThrRS_anticodon"/>
    <property type="match status" value="1"/>
</dbReference>
<dbReference type="InterPro" id="IPR018163">
    <property type="entry name" value="Thr/Ala-tRNA-synth_IIc_edit"/>
</dbReference>
<keyword evidence="14" id="KW-1185">Reference proteome</keyword>
<dbReference type="GO" id="GO:0005739">
    <property type="term" value="C:mitochondrion"/>
    <property type="evidence" value="ECO:0007669"/>
    <property type="project" value="TreeGrafter"/>
</dbReference>
<dbReference type="Pfam" id="PF03129">
    <property type="entry name" value="HGTP_anticodon"/>
    <property type="match status" value="1"/>
</dbReference>
<dbReference type="InterPro" id="IPR004154">
    <property type="entry name" value="Anticodon-bd"/>
</dbReference>
<dbReference type="SUPFAM" id="SSF55681">
    <property type="entry name" value="Class II aaRS and biotin synthetases"/>
    <property type="match status" value="1"/>
</dbReference>
<dbReference type="Gene3D" id="3.30.930.10">
    <property type="entry name" value="Bira Bifunctional Protein, Domain 2"/>
    <property type="match status" value="1"/>
</dbReference>
<evidence type="ECO:0000256" key="4">
    <source>
        <dbReference type="ARBA" id="ARBA00022490"/>
    </source>
</evidence>
<name>A0A152A530_TIELA</name>
<dbReference type="SUPFAM" id="SSF52954">
    <property type="entry name" value="Class II aaRS ABD-related"/>
    <property type="match status" value="1"/>
</dbReference>
<evidence type="ECO:0000256" key="10">
    <source>
        <dbReference type="ARBA" id="ARBA00031900"/>
    </source>
</evidence>
<reference evidence="13 14" key="1">
    <citation type="submission" date="2015-12" db="EMBL/GenBank/DDBJ databases">
        <title>Dictyostelia acquired genes for synthesis and detection of signals that induce cell-type specialization by lateral gene transfer from prokaryotes.</title>
        <authorList>
            <person name="Gloeckner G."/>
            <person name="Schaap P."/>
        </authorList>
    </citation>
    <scope>NUCLEOTIDE SEQUENCE [LARGE SCALE GENOMIC DNA]</scope>
    <source>
        <strain evidence="13 14">TK</strain>
    </source>
</reference>
<keyword evidence="6" id="KW-0547">Nucleotide-binding</keyword>
<dbReference type="Proteomes" id="UP000076078">
    <property type="component" value="Unassembled WGS sequence"/>
</dbReference>
<dbReference type="GO" id="GO:0004829">
    <property type="term" value="F:threonine-tRNA ligase activity"/>
    <property type="evidence" value="ECO:0007669"/>
    <property type="project" value="UniProtKB-EC"/>
</dbReference>
<dbReference type="InParanoid" id="A0A152A530"/>
<protein>
    <recommendedName>
        <fullName evidence="3">threonine--tRNA ligase</fullName>
        <ecNumber evidence="3">6.1.1.3</ecNumber>
    </recommendedName>
    <alternativeName>
        <fullName evidence="10">Threonyl-tRNA synthetase</fullName>
    </alternativeName>
</protein>
<evidence type="ECO:0000256" key="8">
    <source>
        <dbReference type="ARBA" id="ARBA00022917"/>
    </source>
</evidence>
<feature type="domain" description="Aminoacyl-transfer RNA synthetases class-II family profile" evidence="12">
    <location>
        <begin position="291"/>
        <end position="574"/>
    </location>
</feature>
<dbReference type="AlphaFoldDB" id="A0A152A530"/>
<dbReference type="PANTHER" id="PTHR11451">
    <property type="entry name" value="THREONINE-TRNA LIGASE"/>
    <property type="match status" value="1"/>
</dbReference>
<dbReference type="EC" id="6.1.1.3" evidence="3"/>
<evidence type="ECO:0000256" key="2">
    <source>
        <dbReference type="ARBA" id="ARBA00008226"/>
    </source>
</evidence>
<dbReference type="InterPro" id="IPR045864">
    <property type="entry name" value="aa-tRNA-synth_II/BPL/LPL"/>
</dbReference>
<evidence type="ECO:0000313" key="13">
    <source>
        <dbReference type="EMBL" id="KYR01340.1"/>
    </source>
</evidence>
<keyword evidence="8" id="KW-0648">Protein biosynthesis</keyword>
<dbReference type="GO" id="GO:0006435">
    <property type="term" value="P:threonyl-tRNA aminoacylation"/>
    <property type="evidence" value="ECO:0007669"/>
    <property type="project" value="InterPro"/>
</dbReference>
<organism evidence="13 14">
    <name type="scientific">Tieghemostelium lacteum</name>
    <name type="common">Slime mold</name>
    <name type="synonym">Dictyostelium lacteum</name>
    <dbReference type="NCBI Taxonomy" id="361077"/>
    <lineage>
        <taxon>Eukaryota</taxon>
        <taxon>Amoebozoa</taxon>
        <taxon>Evosea</taxon>
        <taxon>Eumycetozoa</taxon>
        <taxon>Dictyostelia</taxon>
        <taxon>Dictyosteliales</taxon>
        <taxon>Raperosteliaceae</taxon>
        <taxon>Tieghemostelium</taxon>
    </lineage>
</organism>
<dbReference type="SUPFAM" id="SSF55186">
    <property type="entry name" value="ThrRS/AlaRS common domain"/>
    <property type="match status" value="1"/>
</dbReference>
<evidence type="ECO:0000256" key="3">
    <source>
        <dbReference type="ARBA" id="ARBA00013163"/>
    </source>
</evidence>
<keyword evidence="7" id="KW-0067">ATP-binding</keyword>
<evidence type="ECO:0000256" key="5">
    <source>
        <dbReference type="ARBA" id="ARBA00022598"/>
    </source>
</evidence>
<evidence type="ECO:0000256" key="9">
    <source>
        <dbReference type="ARBA" id="ARBA00023146"/>
    </source>
</evidence>
<dbReference type="InterPro" id="IPR033728">
    <property type="entry name" value="ThrRS_core"/>
</dbReference>
<dbReference type="PRINTS" id="PR01047">
    <property type="entry name" value="TRNASYNTHTHR"/>
</dbReference>
<dbReference type="InterPro" id="IPR036621">
    <property type="entry name" value="Anticodon-bd_dom_sf"/>
</dbReference>
<dbReference type="CDD" id="cd00771">
    <property type="entry name" value="ThrRS_core"/>
    <property type="match status" value="1"/>
</dbReference>
<dbReference type="Pfam" id="PF00587">
    <property type="entry name" value="tRNA-synt_2b"/>
    <property type="match status" value="1"/>
</dbReference>
<dbReference type="FunCoup" id="A0A152A530">
    <property type="interactions" value="43"/>
</dbReference>
<dbReference type="PROSITE" id="PS50862">
    <property type="entry name" value="AA_TRNA_LIGASE_II"/>
    <property type="match status" value="1"/>
</dbReference>
<dbReference type="InterPro" id="IPR002320">
    <property type="entry name" value="Thr-tRNA-ligase_IIa"/>
</dbReference>
<comment type="similarity">
    <text evidence="2">Belongs to the class-II aminoacyl-tRNA synthetase family.</text>
</comment>
<dbReference type="Gene3D" id="3.40.50.800">
    <property type="entry name" value="Anticodon-binding domain"/>
    <property type="match status" value="1"/>
</dbReference>
<comment type="catalytic activity">
    <reaction evidence="11">
        <text>tRNA(Thr) + L-threonine + ATP = L-threonyl-tRNA(Thr) + AMP + diphosphate + H(+)</text>
        <dbReference type="Rhea" id="RHEA:24624"/>
        <dbReference type="Rhea" id="RHEA-COMP:9670"/>
        <dbReference type="Rhea" id="RHEA-COMP:9704"/>
        <dbReference type="ChEBI" id="CHEBI:15378"/>
        <dbReference type="ChEBI" id="CHEBI:30616"/>
        <dbReference type="ChEBI" id="CHEBI:33019"/>
        <dbReference type="ChEBI" id="CHEBI:57926"/>
        <dbReference type="ChEBI" id="CHEBI:78442"/>
        <dbReference type="ChEBI" id="CHEBI:78534"/>
        <dbReference type="ChEBI" id="CHEBI:456215"/>
        <dbReference type="EC" id="6.1.1.3"/>
    </reaction>
</comment>
<keyword evidence="9 13" id="KW-0030">Aminoacyl-tRNA synthetase</keyword>
<evidence type="ECO:0000256" key="11">
    <source>
        <dbReference type="ARBA" id="ARBA00049515"/>
    </source>
</evidence>
<comment type="subcellular location">
    <subcellularLocation>
        <location evidence="1">Cytoplasm</location>
    </subcellularLocation>
</comment>
<dbReference type="InterPro" id="IPR006195">
    <property type="entry name" value="aa-tRNA-synth_II"/>
</dbReference>
<evidence type="ECO:0000256" key="6">
    <source>
        <dbReference type="ARBA" id="ARBA00022741"/>
    </source>
</evidence>
<dbReference type="CDD" id="cd01667">
    <property type="entry name" value="TGS_ThrRS"/>
    <property type="match status" value="1"/>
</dbReference>
<evidence type="ECO:0000256" key="7">
    <source>
        <dbReference type="ARBA" id="ARBA00022840"/>
    </source>
</evidence>